<gene>
    <name evidence="1" type="ORF">BAE44_0001491</name>
</gene>
<sequence length="100" mass="10984">MDDLLGDDDGDVDALCKMPAGGRDEANKEALVRALLDDDQRDQQHNVRVLLIVDAGTTKQGGPGKSSLATMVLDDPRVRNHFEQMSWRRVPRELEAAAVS</sequence>
<dbReference type="AlphaFoldDB" id="A0A1E5WK27"/>
<keyword evidence="2" id="KW-1185">Reference proteome</keyword>
<reference evidence="1 2" key="1">
    <citation type="submission" date="2016-09" db="EMBL/GenBank/DDBJ databases">
        <title>The draft genome of Dichanthelium oligosanthes: A C3 panicoid grass species.</title>
        <authorList>
            <person name="Studer A.J."/>
            <person name="Schnable J.C."/>
            <person name="Brutnell T.P."/>
        </authorList>
    </citation>
    <scope>NUCLEOTIDE SEQUENCE [LARGE SCALE GENOMIC DNA]</scope>
    <source>
        <strain evidence="2">cv. Kellogg 1175</strain>
        <tissue evidence="1">Leaf</tissue>
    </source>
</reference>
<dbReference type="Proteomes" id="UP000095767">
    <property type="component" value="Unassembled WGS sequence"/>
</dbReference>
<proteinExistence type="predicted"/>
<protein>
    <submittedName>
        <fullName evidence="1">Uncharacterized protein</fullName>
    </submittedName>
</protein>
<accession>A0A1E5WK27</accession>
<comment type="caution">
    <text evidence="1">The sequence shown here is derived from an EMBL/GenBank/DDBJ whole genome shotgun (WGS) entry which is preliminary data.</text>
</comment>
<dbReference type="EMBL" id="LWDX02005219">
    <property type="protein sequence ID" value="OEL37490.1"/>
    <property type="molecule type" value="Genomic_DNA"/>
</dbReference>
<organism evidence="1 2">
    <name type="scientific">Dichanthelium oligosanthes</name>
    <dbReference type="NCBI Taxonomy" id="888268"/>
    <lineage>
        <taxon>Eukaryota</taxon>
        <taxon>Viridiplantae</taxon>
        <taxon>Streptophyta</taxon>
        <taxon>Embryophyta</taxon>
        <taxon>Tracheophyta</taxon>
        <taxon>Spermatophyta</taxon>
        <taxon>Magnoliopsida</taxon>
        <taxon>Liliopsida</taxon>
        <taxon>Poales</taxon>
        <taxon>Poaceae</taxon>
        <taxon>PACMAD clade</taxon>
        <taxon>Panicoideae</taxon>
        <taxon>Panicodae</taxon>
        <taxon>Paniceae</taxon>
        <taxon>Dichantheliinae</taxon>
        <taxon>Dichanthelium</taxon>
    </lineage>
</organism>
<evidence type="ECO:0000313" key="1">
    <source>
        <dbReference type="EMBL" id="OEL37490.1"/>
    </source>
</evidence>
<name>A0A1E5WK27_9POAL</name>
<evidence type="ECO:0000313" key="2">
    <source>
        <dbReference type="Proteomes" id="UP000095767"/>
    </source>
</evidence>